<dbReference type="Pfam" id="PF12697">
    <property type="entry name" value="Abhydrolase_6"/>
    <property type="match status" value="1"/>
</dbReference>
<feature type="domain" description="AB hydrolase-1" evidence="2">
    <location>
        <begin position="64"/>
        <end position="230"/>
    </location>
</feature>
<name>B1PM45_9PROT</name>
<evidence type="ECO:0000313" key="3">
    <source>
        <dbReference type="EMBL" id="ACB13612.1"/>
    </source>
</evidence>
<dbReference type="PANTHER" id="PTHR48081">
    <property type="entry name" value="AB HYDROLASE SUPERFAMILY PROTEIN C4A8.06C"/>
    <property type="match status" value="1"/>
</dbReference>
<dbReference type="InterPro" id="IPR050300">
    <property type="entry name" value="GDXG_lipolytic_enzyme"/>
</dbReference>
<sequence>MTPDEAYANSAYIPDGEAYYARWDAAAAAFRNTATDKDLGVAYGRGARQTYDFYRPIGPSLGTVVIVHGGYWLAGSPDMFSHLAAGSLGRGLACAMPSHTLCPDVRIADITAEIKTAIDAIAARTDGPLYVVGHSAGGHLVARMACEDIAPDWAHRVARVMAISPLGDLAPLMGTTMNDTLGLTTEEARLESPIHHRVRDVAVTAWVGGDERPAFLQQAKGLHDAWGCDLTIDPGRHHFDVIEGLEDATSPMMRALLS</sequence>
<protein>
    <submittedName>
        <fullName evidence="3">Putative esterase/lipase/thioesterase</fullName>
    </submittedName>
</protein>
<accession>B1PM45</accession>
<keyword evidence="1" id="KW-0378">Hydrolase</keyword>
<reference evidence="3" key="1">
    <citation type="journal article" date="2008" name="Environ. Microbiol.">
        <title>Potential for phosphonoacetate utilization by marine bacteria in temperate coastal waters.</title>
        <authorList>
            <person name="Gilbert J.A."/>
            <person name="Thomas S."/>
            <person name="Cooley N.A."/>
            <person name="Kulakova A."/>
            <person name="Field D."/>
            <person name="Booth T."/>
            <person name="McGrath J.W."/>
            <person name="Quinn J.P."/>
            <person name="Joint I."/>
        </authorList>
    </citation>
    <scope>NUCLEOTIDE SEQUENCE</scope>
</reference>
<dbReference type="EMBL" id="EU476008">
    <property type="protein sequence ID" value="ACB13612.1"/>
    <property type="molecule type" value="Genomic_DNA"/>
</dbReference>
<organism evidence="3">
    <name type="scientific">uncultured alpha proteobacterium 01-003886</name>
    <dbReference type="NCBI Taxonomy" id="511970"/>
    <lineage>
        <taxon>Bacteria</taxon>
        <taxon>Pseudomonadati</taxon>
        <taxon>Pseudomonadota</taxon>
        <taxon>Alphaproteobacteria</taxon>
        <taxon>environmental samples</taxon>
    </lineage>
</organism>
<evidence type="ECO:0000259" key="2">
    <source>
        <dbReference type="Pfam" id="PF12697"/>
    </source>
</evidence>
<dbReference type="InterPro" id="IPR029058">
    <property type="entry name" value="AB_hydrolase_fold"/>
</dbReference>
<dbReference type="PANTHER" id="PTHR48081:SF33">
    <property type="entry name" value="KYNURENINE FORMAMIDASE"/>
    <property type="match status" value="1"/>
</dbReference>
<dbReference type="InterPro" id="IPR000073">
    <property type="entry name" value="AB_hydrolase_1"/>
</dbReference>
<dbReference type="AlphaFoldDB" id="B1PM45"/>
<evidence type="ECO:0000256" key="1">
    <source>
        <dbReference type="ARBA" id="ARBA00022801"/>
    </source>
</evidence>
<proteinExistence type="predicted"/>
<dbReference type="SUPFAM" id="SSF53474">
    <property type="entry name" value="alpha/beta-Hydrolases"/>
    <property type="match status" value="1"/>
</dbReference>
<dbReference type="GO" id="GO:0016787">
    <property type="term" value="F:hydrolase activity"/>
    <property type="evidence" value="ECO:0007669"/>
    <property type="project" value="UniProtKB-KW"/>
</dbReference>
<dbReference type="Gene3D" id="3.40.50.1820">
    <property type="entry name" value="alpha/beta hydrolase"/>
    <property type="match status" value="1"/>
</dbReference>